<dbReference type="KEGG" id="hnv:DDQ68_17570"/>
<dbReference type="RefSeq" id="WP_109657469.1">
    <property type="nucleotide sequence ID" value="NZ_CP029145.1"/>
</dbReference>
<reference evidence="2" key="1">
    <citation type="submission" date="2018-04" db="EMBL/GenBank/DDBJ databases">
        <title>Complete genome of Antarctic heterotrophic bacterium Hymenobacter nivis.</title>
        <authorList>
            <person name="Terashima M."/>
        </authorList>
    </citation>
    <scope>NUCLEOTIDE SEQUENCE [LARGE SCALE GENOMIC DNA]</scope>
    <source>
        <strain evidence="2">NBRC 111535</strain>
    </source>
</reference>
<name>A0A2Z3GYG4_9BACT</name>
<dbReference type="EMBL" id="CP029145">
    <property type="protein sequence ID" value="AWM34434.1"/>
    <property type="molecule type" value="Genomic_DNA"/>
</dbReference>
<keyword evidence="2" id="KW-1185">Reference proteome</keyword>
<protein>
    <submittedName>
        <fullName evidence="1">Uncharacterized protein</fullName>
    </submittedName>
</protein>
<dbReference type="OrthoDB" id="879849at2"/>
<evidence type="ECO:0000313" key="1">
    <source>
        <dbReference type="EMBL" id="AWM34434.1"/>
    </source>
</evidence>
<sequence length="229" mass="24348">MTDVEINFQNMATQVLMLLTDQRATWEPIYKKLVPDYQALQTALTALDAKAQQRSGSGTKGYTEAKDLAEMAVLDAAMPVVQGLKTLYLDGGYPNLGKVAAYSRSGLDDMRGTTQVAALEDLYTTALPLAAALAEEMVSAGQLQSLRERTAAYKPLLGTPRQQTATGSALREAAVQHLGEARQALAHLDVRVPNLQSALPALVAAYERARVIVDAGHGPKKAAAATPSA</sequence>
<evidence type="ECO:0000313" key="2">
    <source>
        <dbReference type="Proteomes" id="UP000245999"/>
    </source>
</evidence>
<gene>
    <name evidence="1" type="ORF">DDQ68_17570</name>
</gene>
<dbReference type="Proteomes" id="UP000245999">
    <property type="component" value="Chromosome"/>
</dbReference>
<proteinExistence type="predicted"/>
<organism evidence="1 2">
    <name type="scientific">Hymenobacter nivis</name>
    <dbReference type="NCBI Taxonomy" id="1850093"/>
    <lineage>
        <taxon>Bacteria</taxon>
        <taxon>Pseudomonadati</taxon>
        <taxon>Bacteroidota</taxon>
        <taxon>Cytophagia</taxon>
        <taxon>Cytophagales</taxon>
        <taxon>Hymenobacteraceae</taxon>
        <taxon>Hymenobacter</taxon>
    </lineage>
</organism>
<accession>A0A2Z3GYG4</accession>
<dbReference type="AlphaFoldDB" id="A0A2Z3GYG4"/>